<evidence type="ECO:0000256" key="7">
    <source>
        <dbReference type="ARBA" id="ARBA00022614"/>
    </source>
</evidence>
<dbReference type="GO" id="GO:0005886">
    <property type="term" value="C:plasma membrane"/>
    <property type="evidence" value="ECO:0007669"/>
    <property type="project" value="UniProtKB-SubCell"/>
</dbReference>
<dbReference type="InterPro" id="IPR017441">
    <property type="entry name" value="Protein_kinase_ATP_BS"/>
</dbReference>
<evidence type="ECO:0000256" key="16">
    <source>
        <dbReference type="ARBA" id="ARBA00023136"/>
    </source>
</evidence>
<keyword evidence="15 22" id="KW-1133">Transmembrane helix</keyword>
<evidence type="ECO:0000256" key="22">
    <source>
        <dbReference type="SAM" id="Phobius"/>
    </source>
</evidence>
<dbReference type="InterPro" id="IPR011009">
    <property type="entry name" value="Kinase-like_dom_sf"/>
</dbReference>
<protein>
    <recommendedName>
        <fullName evidence="4">non-specific serine/threonine protein kinase</fullName>
        <ecNumber evidence="4">2.7.11.1</ecNumber>
    </recommendedName>
</protein>
<feature type="transmembrane region" description="Helical" evidence="22">
    <location>
        <begin position="520"/>
        <end position="541"/>
    </location>
</feature>
<dbReference type="AlphaFoldDB" id="A0A6J1H5D3"/>
<feature type="signal peptide" evidence="23">
    <location>
        <begin position="1"/>
        <end position="25"/>
    </location>
</feature>
<dbReference type="FunFam" id="1.10.510.10:FF:000240">
    <property type="entry name" value="Lectin-domain containing receptor kinase A4.3"/>
    <property type="match status" value="1"/>
</dbReference>
<evidence type="ECO:0000256" key="3">
    <source>
        <dbReference type="ARBA" id="ARBA00010217"/>
    </source>
</evidence>
<evidence type="ECO:0000256" key="10">
    <source>
        <dbReference type="ARBA" id="ARBA00022729"/>
    </source>
</evidence>
<keyword evidence="6" id="KW-0723">Serine/threonine-protein kinase</keyword>
<dbReference type="PANTHER" id="PTHR45631:SF212">
    <property type="entry name" value="PROTEIN KINASE DOMAIN-CONTAINING PROTEIN"/>
    <property type="match status" value="1"/>
</dbReference>
<dbReference type="PANTHER" id="PTHR45631">
    <property type="entry name" value="OS07G0107800 PROTEIN-RELATED"/>
    <property type="match status" value="1"/>
</dbReference>
<dbReference type="FunFam" id="3.80.10.10:FF:000129">
    <property type="entry name" value="Leucine-rich repeat receptor-like kinase"/>
    <property type="match status" value="1"/>
</dbReference>
<dbReference type="PROSITE" id="PS50011">
    <property type="entry name" value="PROTEIN_KINASE_DOM"/>
    <property type="match status" value="1"/>
</dbReference>
<dbReference type="GO" id="GO:0005524">
    <property type="term" value="F:ATP binding"/>
    <property type="evidence" value="ECO:0007669"/>
    <property type="project" value="UniProtKB-UniRule"/>
</dbReference>
<dbReference type="Gene3D" id="3.30.200.20">
    <property type="entry name" value="Phosphorylase Kinase, domain 1"/>
    <property type="match status" value="1"/>
</dbReference>
<feature type="chain" id="PRO_5026888971" description="non-specific serine/threonine protein kinase" evidence="23">
    <location>
        <begin position="26"/>
        <end position="880"/>
    </location>
</feature>
<dbReference type="Pfam" id="PF12819">
    <property type="entry name" value="Malectin_like"/>
    <property type="match status" value="1"/>
</dbReference>
<dbReference type="SUPFAM" id="SSF56112">
    <property type="entry name" value="Protein kinase-like (PK-like)"/>
    <property type="match status" value="1"/>
</dbReference>
<dbReference type="KEGG" id="cmos:111460278"/>
<dbReference type="Pfam" id="PF07714">
    <property type="entry name" value="PK_Tyr_Ser-Thr"/>
    <property type="match status" value="1"/>
</dbReference>
<dbReference type="GO" id="GO:0004672">
    <property type="term" value="F:protein kinase activity"/>
    <property type="evidence" value="ECO:0007669"/>
    <property type="project" value="InterPro"/>
</dbReference>
<evidence type="ECO:0000256" key="4">
    <source>
        <dbReference type="ARBA" id="ARBA00012513"/>
    </source>
</evidence>
<keyword evidence="8" id="KW-0808">Transferase</keyword>
<evidence type="ECO:0000256" key="18">
    <source>
        <dbReference type="ARBA" id="ARBA00023180"/>
    </source>
</evidence>
<keyword evidence="11" id="KW-0677">Repeat</keyword>
<keyword evidence="18" id="KW-0325">Glycoprotein</keyword>
<evidence type="ECO:0000256" key="12">
    <source>
        <dbReference type="ARBA" id="ARBA00022741"/>
    </source>
</evidence>
<dbReference type="SUPFAM" id="SSF52058">
    <property type="entry name" value="L domain-like"/>
    <property type="match status" value="1"/>
</dbReference>
<dbReference type="PROSITE" id="PS00108">
    <property type="entry name" value="PROTEIN_KINASE_ST"/>
    <property type="match status" value="1"/>
</dbReference>
<dbReference type="PRINTS" id="PR00019">
    <property type="entry name" value="LEURICHRPT"/>
</dbReference>
<reference evidence="26" key="1">
    <citation type="submission" date="2025-08" db="UniProtKB">
        <authorList>
            <consortium name="RefSeq"/>
        </authorList>
    </citation>
    <scope>IDENTIFICATION</scope>
    <source>
        <tissue evidence="26">Young leaves</tissue>
    </source>
</reference>
<evidence type="ECO:0000313" key="26">
    <source>
        <dbReference type="RefSeq" id="XP_022959233.1"/>
    </source>
</evidence>
<dbReference type="RefSeq" id="XP_022959233.1">
    <property type="nucleotide sequence ID" value="XM_023103465.1"/>
</dbReference>
<evidence type="ECO:0000256" key="6">
    <source>
        <dbReference type="ARBA" id="ARBA00022527"/>
    </source>
</evidence>
<comment type="similarity">
    <text evidence="2">In the N-terminal section; belongs to the leguminous lectin family.</text>
</comment>
<dbReference type="InterPro" id="IPR032675">
    <property type="entry name" value="LRR_dom_sf"/>
</dbReference>
<dbReference type="GO" id="GO:0002229">
    <property type="term" value="P:defense response to oomycetes"/>
    <property type="evidence" value="ECO:0007669"/>
    <property type="project" value="UniProtKB-ARBA"/>
</dbReference>
<evidence type="ECO:0000256" key="23">
    <source>
        <dbReference type="SAM" id="SignalP"/>
    </source>
</evidence>
<dbReference type="PROSITE" id="PS51450">
    <property type="entry name" value="LRR"/>
    <property type="match status" value="1"/>
</dbReference>
<dbReference type="InterPro" id="IPR000719">
    <property type="entry name" value="Prot_kinase_dom"/>
</dbReference>
<keyword evidence="10 23" id="KW-0732">Signal</keyword>
<evidence type="ECO:0000256" key="8">
    <source>
        <dbReference type="ARBA" id="ARBA00022679"/>
    </source>
</evidence>
<dbReference type="EC" id="2.7.11.1" evidence="4"/>
<keyword evidence="13" id="KW-0418">Kinase</keyword>
<dbReference type="InterPro" id="IPR001245">
    <property type="entry name" value="Ser-Thr/Tyr_kinase_cat_dom"/>
</dbReference>
<dbReference type="Gene3D" id="3.80.10.10">
    <property type="entry name" value="Ribonuclease Inhibitor"/>
    <property type="match status" value="1"/>
</dbReference>
<evidence type="ECO:0000256" key="19">
    <source>
        <dbReference type="ARBA" id="ARBA00047899"/>
    </source>
</evidence>
<evidence type="ECO:0000256" key="9">
    <source>
        <dbReference type="ARBA" id="ARBA00022692"/>
    </source>
</evidence>
<evidence type="ECO:0000256" key="2">
    <source>
        <dbReference type="ARBA" id="ARBA00008536"/>
    </source>
</evidence>
<evidence type="ECO:0000256" key="21">
    <source>
        <dbReference type="PROSITE-ProRule" id="PRU10141"/>
    </source>
</evidence>
<feature type="domain" description="Protein kinase" evidence="24">
    <location>
        <begin position="575"/>
        <end position="858"/>
    </location>
</feature>
<organism evidence="25 26">
    <name type="scientific">Cucurbita moschata</name>
    <name type="common">Winter crookneck squash</name>
    <name type="synonym">Cucurbita pepo var. moschata</name>
    <dbReference type="NCBI Taxonomy" id="3662"/>
    <lineage>
        <taxon>Eukaryota</taxon>
        <taxon>Viridiplantae</taxon>
        <taxon>Streptophyta</taxon>
        <taxon>Embryophyta</taxon>
        <taxon>Tracheophyta</taxon>
        <taxon>Spermatophyta</taxon>
        <taxon>Magnoliopsida</taxon>
        <taxon>eudicotyledons</taxon>
        <taxon>Gunneridae</taxon>
        <taxon>Pentapetalae</taxon>
        <taxon>rosids</taxon>
        <taxon>fabids</taxon>
        <taxon>Cucurbitales</taxon>
        <taxon>Cucurbitaceae</taxon>
        <taxon>Cucurbiteae</taxon>
        <taxon>Cucurbita</taxon>
    </lineage>
</organism>
<evidence type="ECO:0000256" key="17">
    <source>
        <dbReference type="ARBA" id="ARBA00023170"/>
    </source>
</evidence>
<comment type="catalytic activity">
    <reaction evidence="20">
        <text>L-seryl-[protein] + ATP = O-phospho-L-seryl-[protein] + ADP + H(+)</text>
        <dbReference type="Rhea" id="RHEA:17989"/>
        <dbReference type="Rhea" id="RHEA-COMP:9863"/>
        <dbReference type="Rhea" id="RHEA-COMP:11604"/>
        <dbReference type="ChEBI" id="CHEBI:15378"/>
        <dbReference type="ChEBI" id="CHEBI:29999"/>
        <dbReference type="ChEBI" id="CHEBI:30616"/>
        <dbReference type="ChEBI" id="CHEBI:83421"/>
        <dbReference type="ChEBI" id="CHEBI:456216"/>
        <dbReference type="EC" id="2.7.11.1"/>
    </reaction>
</comment>
<proteinExistence type="inferred from homology"/>
<keyword evidence="7" id="KW-0433">Leucine-rich repeat</keyword>
<keyword evidence="17" id="KW-0675">Receptor</keyword>
<dbReference type="SMR" id="A0A6J1H5D3"/>
<keyword evidence="16 22" id="KW-0472">Membrane</keyword>
<gene>
    <name evidence="26" type="primary">LOC111460278</name>
</gene>
<name>A0A6J1H5D3_CUCMO</name>
<comment type="catalytic activity">
    <reaction evidence="19">
        <text>L-threonyl-[protein] + ATP = O-phospho-L-threonyl-[protein] + ADP + H(+)</text>
        <dbReference type="Rhea" id="RHEA:46608"/>
        <dbReference type="Rhea" id="RHEA-COMP:11060"/>
        <dbReference type="Rhea" id="RHEA-COMP:11605"/>
        <dbReference type="ChEBI" id="CHEBI:15378"/>
        <dbReference type="ChEBI" id="CHEBI:30013"/>
        <dbReference type="ChEBI" id="CHEBI:30616"/>
        <dbReference type="ChEBI" id="CHEBI:61977"/>
        <dbReference type="ChEBI" id="CHEBI:456216"/>
        <dbReference type="EC" id="2.7.11.1"/>
    </reaction>
</comment>
<sequence>MGVERRWVCAASLCVLATGFHFVYAAQSPEGFISIDCGGFEDMVNEWDGLVYKTDKDMIGSGMSNQILAEYRPRWGPIYWSLRSFPNGTRNCYRLKTEAPKMTKYLIRASFVYGNYDGLNSTPIFDLHLGVNLWGTVKLDSQCMEAITLPDPSSDYIDVCLVNTNSGVPYISALILRPLDVSLYRLDPIDTAKFLVLYNRFDVGGTNQITYPKDVYDRIWSGYNCQNNTSLVTTNAVIAGSNNTNDNDDDPYKLPMLMLQTACRANGSSFPLGLGTAYRSYRLYVCFHFAEIEKHEAGKFRDMKIVLNDVQTITQSIQLQYLKPHTVCTKGLDVNHGQQVKFSISATSISSLPPILNGYEILYAMDTPNPLTFLQDLKAISDIKQHYKLSRNWEGDPCSPPEFSWKGLNCNNVQPWARIISLNLSRSNLTGDIPSTFSMLTAINYLDLSYNELEGAVPEFLVLLPQLRLLNLSGNKLTGVVPDTLLQKSKDGTLILSMEGNPGLCWSPPCNQKKELEIPILFSVIAALVFVVILLGVTIICTRKPKENSIESKQEDPLKLKGRQYSYEEVVGITENFGVVLGEGGFGKVYLGSLKDQTTVAVKMLSATSQQGNKEFRIEAQLLMVLHHRNLVCLLGYCDEGQHKALIYEYMANGSLQQHLKNQNTNSNTDTLSWIGRLQIAVDVSQGLEYLHNGCKPPIIHRDLKPANILLDTKMTAKIADFGLSRTFATENESQPFTRLAGTPGYLDLGTKGCGNVNKQSDIYSLGIILLELVTGQPAITRTSGGNFHILNWVEPMIQTGDIQQIVDFKLGGQFNHNSAWKIIELAMSCTQSTVLQRPDISHVLGELKECLPVHQSTSPQTRIMSTRILSESEIAPSPR</sequence>
<keyword evidence="12 21" id="KW-0547">Nucleotide-binding</keyword>
<evidence type="ECO:0000256" key="11">
    <source>
        <dbReference type="ARBA" id="ARBA00022737"/>
    </source>
</evidence>
<keyword evidence="25" id="KW-1185">Reference proteome</keyword>
<evidence type="ECO:0000256" key="14">
    <source>
        <dbReference type="ARBA" id="ARBA00022840"/>
    </source>
</evidence>
<dbReference type="InterPro" id="IPR001611">
    <property type="entry name" value="Leu-rich_rpt"/>
</dbReference>
<evidence type="ECO:0000256" key="13">
    <source>
        <dbReference type="ARBA" id="ARBA00022777"/>
    </source>
</evidence>
<evidence type="ECO:0000256" key="15">
    <source>
        <dbReference type="ARBA" id="ARBA00022989"/>
    </source>
</evidence>
<evidence type="ECO:0000259" key="24">
    <source>
        <dbReference type="PROSITE" id="PS50011"/>
    </source>
</evidence>
<dbReference type="Gene3D" id="1.10.510.10">
    <property type="entry name" value="Transferase(Phosphotransferase) domain 1"/>
    <property type="match status" value="1"/>
</dbReference>
<comment type="similarity">
    <text evidence="3">In the C-terminal section; belongs to the protein kinase superfamily. Ser/Thr protein kinase family.</text>
</comment>
<evidence type="ECO:0000256" key="1">
    <source>
        <dbReference type="ARBA" id="ARBA00004251"/>
    </source>
</evidence>
<dbReference type="GeneID" id="111460278"/>
<dbReference type="InterPro" id="IPR024788">
    <property type="entry name" value="Malectin-like_Carb-bd_dom"/>
</dbReference>
<evidence type="ECO:0000256" key="20">
    <source>
        <dbReference type="ARBA" id="ARBA00048679"/>
    </source>
</evidence>
<dbReference type="SMART" id="SM00220">
    <property type="entry name" value="S_TKc"/>
    <property type="match status" value="1"/>
</dbReference>
<keyword evidence="5" id="KW-1003">Cell membrane</keyword>
<accession>A0A6J1H5D3</accession>
<dbReference type="FunFam" id="3.30.200.20:FF:000178">
    <property type="entry name" value="serine/threonine-protein kinase PBS1-like"/>
    <property type="match status" value="1"/>
</dbReference>
<dbReference type="Pfam" id="PF13855">
    <property type="entry name" value="LRR_8"/>
    <property type="match status" value="1"/>
</dbReference>
<dbReference type="PROSITE" id="PS00107">
    <property type="entry name" value="PROTEIN_KINASE_ATP"/>
    <property type="match status" value="1"/>
</dbReference>
<feature type="binding site" evidence="21">
    <location>
        <position position="603"/>
    </location>
    <ligand>
        <name>ATP</name>
        <dbReference type="ChEBI" id="CHEBI:30616"/>
    </ligand>
</feature>
<evidence type="ECO:0000313" key="25">
    <source>
        <dbReference type="Proteomes" id="UP000504609"/>
    </source>
</evidence>
<keyword evidence="9 22" id="KW-0812">Transmembrane</keyword>
<comment type="subcellular location">
    <subcellularLocation>
        <location evidence="1">Cell membrane</location>
        <topology evidence="1">Single-pass type I membrane protein</topology>
    </subcellularLocation>
</comment>
<dbReference type="InterPro" id="IPR008271">
    <property type="entry name" value="Ser/Thr_kinase_AS"/>
</dbReference>
<evidence type="ECO:0000256" key="5">
    <source>
        <dbReference type="ARBA" id="ARBA00022475"/>
    </source>
</evidence>
<keyword evidence="14 21" id="KW-0067">ATP-binding</keyword>
<dbReference type="Proteomes" id="UP000504609">
    <property type="component" value="Unplaced"/>
</dbReference>